<dbReference type="GO" id="GO:0008327">
    <property type="term" value="F:methyl-CpG binding"/>
    <property type="evidence" value="ECO:0007669"/>
    <property type="project" value="TreeGrafter"/>
</dbReference>
<evidence type="ECO:0000256" key="3">
    <source>
        <dbReference type="ARBA" id="ARBA00022723"/>
    </source>
</evidence>
<feature type="compositionally biased region" description="Basic and acidic residues" evidence="9">
    <location>
        <begin position="231"/>
        <end position="244"/>
    </location>
</feature>
<feature type="compositionally biased region" description="Polar residues" evidence="9">
    <location>
        <begin position="780"/>
        <end position="804"/>
    </location>
</feature>
<accession>A0AAV2BIT4</accession>
<dbReference type="Proteomes" id="UP001497382">
    <property type="component" value="Unassembled WGS sequence"/>
</dbReference>
<dbReference type="InterPro" id="IPR002857">
    <property type="entry name" value="Znf_CXXC"/>
</dbReference>
<feature type="region of interest" description="Disordered" evidence="9">
    <location>
        <begin position="629"/>
        <end position="674"/>
    </location>
</feature>
<keyword evidence="4 7" id="KW-0863">Zinc-finger</keyword>
<feature type="compositionally biased region" description="Polar residues" evidence="9">
    <location>
        <begin position="734"/>
        <end position="745"/>
    </location>
</feature>
<feature type="compositionally biased region" description="Polar residues" evidence="9">
    <location>
        <begin position="164"/>
        <end position="175"/>
    </location>
</feature>
<feature type="compositionally biased region" description="Polar residues" evidence="9">
    <location>
        <begin position="854"/>
        <end position="883"/>
    </location>
</feature>
<protein>
    <recommendedName>
        <fullName evidence="10">CXXC-type domain-containing protein</fullName>
    </recommendedName>
</protein>
<dbReference type="GO" id="GO:0008270">
    <property type="term" value="F:zinc ion binding"/>
    <property type="evidence" value="ECO:0007669"/>
    <property type="project" value="UniProtKB-KW"/>
</dbReference>
<dbReference type="PROSITE" id="PS51058">
    <property type="entry name" value="ZF_CXXC"/>
    <property type="match status" value="1"/>
</dbReference>
<dbReference type="PANTHER" id="PTHR13419">
    <property type="entry name" value="ZINC FINGER-CONTAINING"/>
    <property type="match status" value="1"/>
</dbReference>
<comment type="caution">
    <text evidence="11">The sequence shown here is derived from an EMBL/GenBank/DDBJ whole genome shotgun (WGS) entry which is preliminary data.</text>
</comment>
<evidence type="ECO:0000259" key="10">
    <source>
        <dbReference type="PROSITE" id="PS51058"/>
    </source>
</evidence>
<sequence>MNESRQGSVPAALPGGYAASIPASGIGPSTVFLGQDNWMTAPNTHLGASYSVLTPHYPPEFSLPEAVRPTFYTTGFSAASSSPNFIHNQVIDTRAQEQLYAKAVVSGSNFQVGFSVNSSPHTTTAYTSELRAEDIPEQRTNENNSSVPNNDASAEGLSARLMSKSPNDSSLSNVPTPNPPSRDGTPSGNVGYRPWERGLNGPDYQPSTPQSMTDMANDAMHQQRPPSSPLDKNHLKDGDNRNFKNQEFLSKSAVMTDAIQPPRSVETPGRPPSCISSVSSPAGIHDSQMLEEAMDHPDIQHLTPHAQGYPTLIPSSRLTNINMQVNNALQVNNTLRPFQNAFMPNNNAQLTSYIPGPQVMVAYPDAKMLKLDPELDMRGHKENTFQVPSVSSTTPRQSMHNNIPPPHQAQIEQWNQPMPNMTSVPEAEKATRKKRKRCGECPGCQTKANCGACGPCKSVRSHQICKMRKCEQLKTKKEKAAAAKASGQLLIDSDSQNLNGNQSYENDSLQLPGTPTGFQQHDFLMASQLKNLSQSPNNSTSSLFDLNSAYPSFPPQSQLLGFNGQADLLKGENQSASADNQSLLEFGSSTTMHEFAQSRLKNLLNNRKNQKEQMQNYSNSQNVSNMYTEQSISPVETPPQPNDGETYAQRPPSTPSSMRSRAGSNPTDSGISNEESVYLGQSLEPTYEPLRNLAPPSPESGLTWTKAPSPNKIDLDMVQNGQNSDKETKKFEIGNSTNNSDNTLNYSALGQDTINGYSYSRYFDPANNREVNNGRVESYGSESSNRDAFSSTANNSTEYSSQNNQSIYDNARYFQPSSEVNSYSGTTTNESSSRPVFTPTSSGQSNQSSPYSQHPTASPSNRENASSYSSNQQINFEPSNKTVETSSASVNISVSANNPIDRVSKIPNETPEEGNFLLNTTTSMNTYSNTINSFNGMNFSTSNTYPTLPAIDSLFSMGNTVIANTPELGQLKMTYTNQAGGTTTFPLSSAIDSGRNDVLSGLDPASFNSSFYTQLPNTVSNSMLTASIINAGKNFSNQSDTWWGQPKEAEKTEVPPTSPDCEVLENQPSSPSTVCRRFRHWSGGMFVNSE</sequence>
<keyword evidence="12" id="KW-1185">Reference proteome</keyword>
<evidence type="ECO:0000256" key="2">
    <source>
        <dbReference type="ARBA" id="ARBA00022490"/>
    </source>
</evidence>
<feature type="compositionally biased region" description="Polar residues" evidence="9">
    <location>
        <begin position="205"/>
        <end position="214"/>
    </location>
</feature>
<keyword evidence="3" id="KW-0479">Metal-binding</keyword>
<evidence type="ECO:0000313" key="11">
    <source>
        <dbReference type="EMBL" id="CAL1295824.1"/>
    </source>
</evidence>
<feature type="compositionally biased region" description="Low complexity" evidence="9">
    <location>
        <begin position="841"/>
        <end position="853"/>
    </location>
</feature>
<reference evidence="11 12" key="1">
    <citation type="submission" date="2024-04" db="EMBL/GenBank/DDBJ databases">
        <authorList>
            <person name="Rising A."/>
            <person name="Reimegard J."/>
            <person name="Sonavane S."/>
            <person name="Akerstrom W."/>
            <person name="Nylinder S."/>
            <person name="Hedman E."/>
            <person name="Kallberg Y."/>
        </authorList>
    </citation>
    <scope>NUCLEOTIDE SEQUENCE [LARGE SCALE GENOMIC DNA]</scope>
</reference>
<evidence type="ECO:0000256" key="9">
    <source>
        <dbReference type="SAM" id="MobiDB-lite"/>
    </source>
</evidence>
<evidence type="ECO:0000256" key="6">
    <source>
        <dbReference type="ARBA" id="ARBA00023125"/>
    </source>
</evidence>
<evidence type="ECO:0000256" key="8">
    <source>
        <dbReference type="SAM" id="Coils"/>
    </source>
</evidence>
<comment type="subcellular location">
    <subcellularLocation>
        <location evidence="1">Cytoplasm</location>
    </subcellularLocation>
</comment>
<keyword evidence="5" id="KW-0862">Zinc</keyword>
<dbReference type="PANTHER" id="PTHR13419:SF0">
    <property type="entry name" value="CXXC-TYPE DOMAIN-CONTAINING PROTEIN"/>
    <property type="match status" value="1"/>
</dbReference>
<feature type="region of interest" description="Disordered" evidence="9">
    <location>
        <begin position="818"/>
        <end position="883"/>
    </location>
</feature>
<dbReference type="GO" id="GO:0005737">
    <property type="term" value="C:cytoplasm"/>
    <property type="evidence" value="ECO:0007669"/>
    <property type="project" value="UniProtKB-SubCell"/>
</dbReference>
<proteinExistence type="predicted"/>
<name>A0AAV2BIT4_9ARAC</name>
<feature type="region of interest" description="Disordered" evidence="9">
    <location>
        <begin position="687"/>
        <end position="745"/>
    </location>
</feature>
<gene>
    <name evidence="11" type="ORF">LARSCL_LOCUS19493</name>
</gene>
<evidence type="ECO:0000256" key="1">
    <source>
        <dbReference type="ARBA" id="ARBA00004496"/>
    </source>
</evidence>
<dbReference type="GO" id="GO:0005634">
    <property type="term" value="C:nucleus"/>
    <property type="evidence" value="ECO:0007669"/>
    <property type="project" value="TreeGrafter"/>
</dbReference>
<dbReference type="EMBL" id="CAXIEN010000380">
    <property type="protein sequence ID" value="CAL1295824.1"/>
    <property type="molecule type" value="Genomic_DNA"/>
</dbReference>
<evidence type="ECO:0000256" key="7">
    <source>
        <dbReference type="PROSITE-ProRule" id="PRU00509"/>
    </source>
</evidence>
<feature type="compositionally biased region" description="Polar residues" evidence="9">
    <location>
        <begin position="662"/>
        <end position="674"/>
    </location>
</feature>
<dbReference type="InterPro" id="IPR040388">
    <property type="entry name" value="CXXC4/CXXC5"/>
</dbReference>
<feature type="region of interest" description="Disordered" evidence="9">
    <location>
        <begin position="162"/>
        <end position="282"/>
    </location>
</feature>
<keyword evidence="6" id="KW-0238">DNA-binding</keyword>
<feature type="domain" description="CXXC-type" evidence="10">
    <location>
        <begin position="431"/>
        <end position="471"/>
    </location>
</feature>
<feature type="compositionally biased region" description="Polar residues" evidence="9">
    <location>
        <begin position="818"/>
        <end position="840"/>
    </location>
</feature>
<evidence type="ECO:0000256" key="4">
    <source>
        <dbReference type="ARBA" id="ARBA00022771"/>
    </source>
</evidence>
<evidence type="ECO:0000313" key="12">
    <source>
        <dbReference type="Proteomes" id="UP001497382"/>
    </source>
</evidence>
<keyword evidence="8" id="KW-0175">Coiled coil</keyword>
<feature type="coiled-coil region" evidence="8">
    <location>
        <begin position="593"/>
        <end position="620"/>
    </location>
</feature>
<feature type="region of interest" description="Disordered" evidence="9">
    <location>
        <begin position="1039"/>
        <end position="1070"/>
    </location>
</feature>
<organism evidence="11 12">
    <name type="scientific">Larinioides sclopetarius</name>
    <dbReference type="NCBI Taxonomy" id="280406"/>
    <lineage>
        <taxon>Eukaryota</taxon>
        <taxon>Metazoa</taxon>
        <taxon>Ecdysozoa</taxon>
        <taxon>Arthropoda</taxon>
        <taxon>Chelicerata</taxon>
        <taxon>Arachnida</taxon>
        <taxon>Araneae</taxon>
        <taxon>Araneomorphae</taxon>
        <taxon>Entelegynae</taxon>
        <taxon>Araneoidea</taxon>
        <taxon>Araneidae</taxon>
        <taxon>Larinioides</taxon>
    </lineage>
</organism>
<feature type="region of interest" description="Disordered" evidence="9">
    <location>
        <begin position="765"/>
        <end position="804"/>
    </location>
</feature>
<evidence type="ECO:0000256" key="5">
    <source>
        <dbReference type="ARBA" id="ARBA00022833"/>
    </source>
</evidence>
<dbReference type="AlphaFoldDB" id="A0AAV2BIT4"/>
<keyword evidence="2" id="KW-0963">Cytoplasm</keyword>